<organism evidence="1">
    <name type="scientific">Guillardia theta (strain CCMP2712)</name>
    <name type="common">Cryptophyte</name>
    <dbReference type="NCBI Taxonomy" id="905079"/>
    <lineage>
        <taxon>Eukaryota</taxon>
        <taxon>Cryptophyceae</taxon>
        <taxon>Pyrenomonadales</taxon>
        <taxon>Geminigeraceae</taxon>
        <taxon>Guillardia</taxon>
    </lineage>
</organism>
<accession>L1I5I9</accession>
<gene>
    <name evidence="1" type="ORF">GUITHDRAFT_122669</name>
</gene>
<dbReference type="GeneID" id="17287847"/>
<evidence type="ECO:0000313" key="1">
    <source>
        <dbReference type="EMBL" id="EKX31125.1"/>
    </source>
</evidence>
<proteinExistence type="predicted"/>
<evidence type="ECO:0000313" key="2">
    <source>
        <dbReference type="EnsemblProtists" id="EKX31125"/>
    </source>
</evidence>
<dbReference type="PaxDb" id="55529-EKX31125"/>
<dbReference type="HOGENOM" id="CLU_944761_0_0_1"/>
<dbReference type="KEGG" id="gtt:GUITHDRAFT_122669"/>
<dbReference type="RefSeq" id="XP_005818105.1">
    <property type="nucleotide sequence ID" value="XM_005818048.1"/>
</dbReference>
<reference evidence="1 3" key="1">
    <citation type="journal article" date="2012" name="Nature">
        <title>Algal genomes reveal evolutionary mosaicism and the fate of nucleomorphs.</title>
        <authorList>
            <consortium name="DOE Joint Genome Institute"/>
            <person name="Curtis B.A."/>
            <person name="Tanifuji G."/>
            <person name="Burki F."/>
            <person name="Gruber A."/>
            <person name="Irimia M."/>
            <person name="Maruyama S."/>
            <person name="Arias M.C."/>
            <person name="Ball S.G."/>
            <person name="Gile G.H."/>
            <person name="Hirakawa Y."/>
            <person name="Hopkins J.F."/>
            <person name="Kuo A."/>
            <person name="Rensing S.A."/>
            <person name="Schmutz J."/>
            <person name="Symeonidi A."/>
            <person name="Elias M."/>
            <person name="Eveleigh R.J."/>
            <person name="Herman E.K."/>
            <person name="Klute M.J."/>
            <person name="Nakayama T."/>
            <person name="Obornik M."/>
            <person name="Reyes-Prieto A."/>
            <person name="Armbrust E.V."/>
            <person name="Aves S.J."/>
            <person name="Beiko R.G."/>
            <person name="Coutinho P."/>
            <person name="Dacks J.B."/>
            <person name="Durnford D.G."/>
            <person name="Fast N.M."/>
            <person name="Green B.R."/>
            <person name="Grisdale C.J."/>
            <person name="Hempel F."/>
            <person name="Henrissat B."/>
            <person name="Hoppner M.P."/>
            <person name="Ishida K."/>
            <person name="Kim E."/>
            <person name="Koreny L."/>
            <person name="Kroth P.G."/>
            <person name="Liu Y."/>
            <person name="Malik S.B."/>
            <person name="Maier U.G."/>
            <person name="McRose D."/>
            <person name="Mock T."/>
            <person name="Neilson J.A."/>
            <person name="Onodera N.T."/>
            <person name="Poole A.M."/>
            <person name="Pritham E.J."/>
            <person name="Richards T.A."/>
            <person name="Rocap G."/>
            <person name="Roy S.W."/>
            <person name="Sarai C."/>
            <person name="Schaack S."/>
            <person name="Shirato S."/>
            <person name="Slamovits C.H."/>
            <person name="Spencer D.F."/>
            <person name="Suzuki S."/>
            <person name="Worden A.Z."/>
            <person name="Zauner S."/>
            <person name="Barry K."/>
            <person name="Bell C."/>
            <person name="Bharti A.K."/>
            <person name="Crow J.A."/>
            <person name="Grimwood J."/>
            <person name="Kramer R."/>
            <person name="Lindquist E."/>
            <person name="Lucas S."/>
            <person name="Salamov A."/>
            <person name="McFadden G.I."/>
            <person name="Lane C.E."/>
            <person name="Keeling P.J."/>
            <person name="Gray M.W."/>
            <person name="Grigoriev I.V."/>
            <person name="Archibald J.M."/>
        </authorList>
    </citation>
    <scope>NUCLEOTIDE SEQUENCE</scope>
    <source>
        <strain evidence="1 3">CCMP2712</strain>
    </source>
</reference>
<dbReference type="EnsemblProtists" id="EKX31125">
    <property type="protein sequence ID" value="EKX31125"/>
    <property type="gene ID" value="GUITHDRAFT_122669"/>
</dbReference>
<evidence type="ECO:0000313" key="3">
    <source>
        <dbReference type="Proteomes" id="UP000011087"/>
    </source>
</evidence>
<dbReference type="EMBL" id="JH993353">
    <property type="protein sequence ID" value="EKX31125.1"/>
    <property type="molecule type" value="Genomic_DNA"/>
</dbReference>
<dbReference type="Proteomes" id="UP000011087">
    <property type="component" value="Unassembled WGS sequence"/>
</dbReference>
<dbReference type="AlphaFoldDB" id="L1I5I9"/>
<protein>
    <submittedName>
        <fullName evidence="1 2">Uncharacterized protein</fullName>
    </submittedName>
</protein>
<reference evidence="3" key="2">
    <citation type="submission" date="2012-11" db="EMBL/GenBank/DDBJ databases">
        <authorList>
            <person name="Kuo A."/>
            <person name="Curtis B.A."/>
            <person name="Tanifuji G."/>
            <person name="Burki F."/>
            <person name="Gruber A."/>
            <person name="Irimia M."/>
            <person name="Maruyama S."/>
            <person name="Arias M.C."/>
            <person name="Ball S.G."/>
            <person name="Gile G.H."/>
            <person name="Hirakawa Y."/>
            <person name="Hopkins J.F."/>
            <person name="Rensing S.A."/>
            <person name="Schmutz J."/>
            <person name="Symeonidi A."/>
            <person name="Elias M."/>
            <person name="Eveleigh R.J."/>
            <person name="Herman E.K."/>
            <person name="Klute M.J."/>
            <person name="Nakayama T."/>
            <person name="Obornik M."/>
            <person name="Reyes-Prieto A."/>
            <person name="Armbrust E.V."/>
            <person name="Aves S.J."/>
            <person name="Beiko R.G."/>
            <person name="Coutinho P."/>
            <person name="Dacks J.B."/>
            <person name="Durnford D.G."/>
            <person name="Fast N.M."/>
            <person name="Green B.R."/>
            <person name="Grisdale C."/>
            <person name="Hempe F."/>
            <person name="Henrissat B."/>
            <person name="Hoppner M.P."/>
            <person name="Ishida K.-I."/>
            <person name="Kim E."/>
            <person name="Koreny L."/>
            <person name="Kroth P.G."/>
            <person name="Liu Y."/>
            <person name="Malik S.-B."/>
            <person name="Maier U.G."/>
            <person name="McRose D."/>
            <person name="Mock T."/>
            <person name="Neilson J.A."/>
            <person name="Onodera N.T."/>
            <person name="Poole A.M."/>
            <person name="Pritham E.J."/>
            <person name="Richards T.A."/>
            <person name="Rocap G."/>
            <person name="Roy S.W."/>
            <person name="Sarai C."/>
            <person name="Schaack S."/>
            <person name="Shirato S."/>
            <person name="Slamovits C.H."/>
            <person name="Spencer D.F."/>
            <person name="Suzuki S."/>
            <person name="Worden A.Z."/>
            <person name="Zauner S."/>
            <person name="Barry K."/>
            <person name="Bell C."/>
            <person name="Bharti A.K."/>
            <person name="Crow J.A."/>
            <person name="Grimwood J."/>
            <person name="Kramer R."/>
            <person name="Lindquist E."/>
            <person name="Lucas S."/>
            <person name="Salamov A."/>
            <person name="McFadden G.I."/>
            <person name="Lane C.E."/>
            <person name="Keeling P.J."/>
            <person name="Gray M.W."/>
            <person name="Grigoriev I.V."/>
            <person name="Archibald J.M."/>
        </authorList>
    </citation>
    <scope>NUCLEOTIDE SEQUENCE</scope>
    <source>
        <strain evidence="3">CCMP2712</strain>
    </source>
</reference>
<reference evidence="2" key="3">
    <citation type="submission" date="2016-03" db="UniProtKB">
        <authorList>
            <consortium name="EnsemblProtists"/>
        </authorList>
    </citation>
    <scope>IDENTIFICATION</scope>
</reference>
<keyword evidence="3" id="KW-1185">Reference proteome</keyword>
<sequence>MLYDKNLLDKVDANISKHGLQNKSMRQIVRSMNARTCFQSVYTEEVDLDLNARTCFQSVYTEEVDLDLIQDVLTIQYPFLLDSMSSQAPQSRIIDVVGYIFFNEDNYNRRKPYCEISYFKLQDPEQTIKKIVSSSIEASVLTPSGYLKTVSDIEEIKNSMQLWLTARSRTFKKAGTQDLDFTCKNISMRSLLRLIPPRLFKHVKAKRNKSQFTWIFAENIVQDKAFREVLDIPFKSTPKLQENLTQMFVGGPMYLSYKRGNMSVGFETVGSIGGMMGKIQWVDWRDKKKRQQRVL</sequence>
<name>L1I5I9_GUITC</name>